<evidence type="ECO:0000256" key="2">
    <source>
        <dbReference type="SAM" id="Phobius"/>
    </source>
</evidence>
<evidence type="ECO:0000313" key="3">
    <source>
        <dbReference type="EMBL" id="TMQ73955.1"/>
    </source>
</evidence>
<feature type="region of interest" description="Disordered" evidence="1">
    <location>
        <begin position="1"/>
        <end position="27"/>
    </location>
</feature>
<evidence type="ECO:0000256" key="1">
    <source>
        <dbReference type="SAM" id="MobiDB-lite"/>
    </source>
</evidence>
<keyword evidence="2" id="KW-0472">Membrane</keyword>
<reference evidence="3 4" key="1">
    <citation type="journal article" date="2019" name="Nat. Microbiol.">
        <title>Mediterranean grassland soil C-N compound turnover is dependent on rainfall and depth, and is mediated by genomically divergent microorganisms.</title>
        <authorList>
            <person name="Diamond S."/>
            <person name="Andeer P.F."/>
            <person name="Li Z."/>
            <person name="Crits-Christoph A."/>
            <person name="Burstein D."/>
            <person name="Anantharaman K."/>
            <person name="Lane K.R."/>
            <person name="Thomas B.C."/>
            <person name="Pan C."/>
            <person name="Northen T.R."/>
            <person name="Banfield J.F."/>
        </authorList>
    </citation>
    <scope>NUCLEOTIDE SEQUENCE [LARGE SCALE GENOMIC DNA]</scope>
    <source>
        <strain evidence="3">WS_11</strain>
    </source>
</reference>
<feature type="transmembrane region" description="Helical" evidence="2">
    <location>
        <begin position="373"/>
        <end position="391"/>
    </location>
</feature>
<feature type="transmembrane region" description="Helical" evidence="2">
    <location>
        <begin position="68"/>
        <end position="85"/>
    </location>
</feature>
<feature type="transmembrane region" description="Helical" evidence="2">
    <location>
        <begin position="403"/>
        <end position="422"/>
    </location>
</feature>
<keyword evidence="2" id="KW-1133">Transmembrane helix</keyword>
<dbReference type="EMBL" id="VBPB01000027">
    <property type="protein sequence ID" value="TMQ73955.1"/>
    <property type="molecule type" value="Genomic_DNA"/>
</dbReference>
<organism evidence="3 4">
    <name type="scientific">Eiseniibacteriota bacterium</name>
    <dbReference type="NCBI Taxonomy" id="2212470"/>
    <lineage>
        <taxon>Bacteria</taxon>
        <taxon>Candidatus Eiseniibacteriota</taxon>
    </lineage>
</organism>
<proteinExistence type="predicted"/>
<name>A0A538UDG7_UNCEI</name>
<dbReference type="Proteomes" id="UP000319771">
    <property type="component" value="Unassembled WGS sequence"/>
</dbReference>
<evidence type="ECO:0008006" key="5">
    <source>
        <dbReference type="Google" id="ProtNLM"/>
    </source>
</evidence>
<gene>
    <name evidence="3" type="ORF">E6K81_02025</name>
</gene>
<keyword evidence="2" id="KW-0812">Transmembrane</keyword>
<evidence type="ECO:0000313" key="4">
    <source>
        <dbReference type="Proteomes" id="UP000319771"/>
    </source>
</evidence>
<accession>A0A538UDG7</accession>
<comment type="caution">
    <text evidence="3">The sequence shown here is derived from an EMBL/GenBank/DDBJ whole genome shotgun (WGS) entry which is preliminary data.</text>
</comment>
<feature type="transmembrane region" description="Helical" evidence="2">
    <location>
        <begin position="292"/>
        <end position="311"/>
    </location>
</feature>
<feature type="transmembrane region" description="Helical" evidence="2">
    <location>
        <begin position="91"/>
        <end position="108"/>
    </location>
</feature>
<feature type="transmembrane region" description="Helical" evidence="2">
    <location>
        <begin position="35"/>
        <end position="56"/>
    </location>
</feature>
<protein>
    <recommendedName>
        <fullName evidence="5">Tetratricopeptide repeat protein</fullName>
    </recommendedName>
</protein>
<feature type="transmembrane region" description="Helical" evidence="2">
    <location>
        <begin position="429"/>
        <end position="448"/>
    </location>
</feature>
<dbReference type="AlphaFoldDB" id="A0A538UDG7"/>
<sequence length="574" mass="59720">MKAGPRPSQRHERRAAPARPARAAREPPALPGAGAWFLAAWAALLLIVPPASNWFWAVNGFRSLPEGARGALALAALAALGLVLLRVRSRPLAMALALAAALAVAFPLRERIHLLGDTQLRLRAMAIFTAHLITPTLGEWSTRLHANPLDIAVDFLGAIALRGLGASLTQAVSLVSLALAGLYLAGAWRAVGRLAPAPDARLALCAAVVVSGTLEAFAGYAESAGLLLAAAAWWWAEMLRPLDGTRQAVRVAAAWLALFLAHRLALVMLLPLAWRILGTPLPGDRPEARARLLEAAALAAALAAATLALGVGGRQLGVDAREILNAILGAARAVPPSDWLNELALVAPLACLTPWLVGRAALTGALSRPEARLLLVGAAPLVPLLWLLPSAPSGLGMHRDWDLGVLAGLSLSLTAAALLARLPSSRLRGALLCLLPLLALQSGGWLAVNASEAASLRRARALVEQPPGLAQPHLSHLHLYLGQRAMDLGLAAAAAPEFEASFRLDPNPRRALFAAEAWARAGSPAAARAALARARATGPLVQELEASARRLDALVARMSADSARAAGAAPPARP</sequence>
<feature type="transmembrane region" description="Helical" evidence="2">
    <location>
        <begin position="248"/>
        <end position="272"/>
    </location>
</feature>
<feature type="transmembrane region" description="Helical" evidence="2">
    <location>
        <begin position="171"/>
        <end position="191"/>
    </location>
</feature>